<keyword evidence="3" id="KW-1185">Reference proteome</keyword>
<proteinExistence type="predicted"/>
<evidence type="ECO:0000313" key="2">
    <source>
        <dbReference type="EMBL" id="NMG23712.1"/>
    </source>
</evidence>
<feature type="transmembrane region" description="Helical" evidence="1">
    <location>
        <begin position="21"/>
        <end position="43"/>
    </location>
</feature>
<accession>A0ABX1PGT1</accession>
<gene>
    <name evidence="2" type="ORF">GO606_03045</name>
</gene>
<evidence type="ECO:0000313" key="3">
    <source>
        <dbReference type="Proteomes" id="UP000615989"/>
    </source>
</evidence>
<dbReference type="Proteomes" id="UP000615989">
    <property type="component" value="Unassembled WGS sequence"/>
</dbReference>
<keyword evidence="1" id="KW-0812">Transmembrane</keyword>
<organism evidence="2 3">
    <name type="scientific">Aromatoleum anaerobium</name>
    <dbReference type="NCBI Taxonomy" id="182180"/>
    <lineage>
        <taxon>Bacteria</taxon>
        <taxon>Pseudomonadati</taxon>
        <taxon>Pseudomonadota</taxon>
        <taxon>Betaproteobacteria</taxon>
        <taxon>Rhodocyclales</taxon>
        <taxon>Rhodocyclaceae</taxon>
        <taxon>Aromatoleum</taxon>
    </lineage>
</organism>
<reference evidence="2" key="1">
    <citation type="submission" date="2019-12" db="EMBL/GenBank/DDBJ databases">
        <title>Comparative genomics gives insights into the taxonomy of the Azoarcus-Aromatoleum group and reveals separate origins of nif in the plant-associated Azoarcus and non-plant-associated Aromatoleum sub-groups.</title>
        <authorList>
            <person name="Lafos M."/>
            <person name="Maluk M."/>
            <person name="Batista M."/>
            <person name="Junghare M."/>
            <person name="Carmona M."/>
            <person name="Faoro H."/>
            <person name="Cruz L.M."/>
            <person name="Battistoni F."/>
            <person name="De Souza E."/>
            <person name="Pedrosa F."/>
            <person name="Chen W.-M."/>
            <person name="Poole P.S."/>
            <person name="Dixon R.A."/>
            <person name="James E.K."/>
        </authorList>
    </citation>
    <scope>NUCLEOTIDE SEQUENCE</scope>
    <source>
        <strain evidence="2">LuFRes1</strain>
    </source>
</reference>
<sequence>MRPITTSVLATLPLNIELEDLIMRTIASGLIAAAIGAGILAAAPAGAASTSLHGWLWFAAVLPGTWLGGRLRPYFGL</sequence>
<evidence type="ECO:0000256" key="1">
    <source>
        <dbReference type="SAM" id="Phobius"/>
    </source>
</evidence>
<keyword evidence="1" id="KW-0472">Membrane</keyword>
<dbReference type="EMBL" id="WTVG01000005">
    <property type="protein sequence ID" value="NMG23712.1"/>
    <property type="molecule type" value="Genomic_DNA"/>
</dbReference>
<comment type="caution">
    <text evidence="2">The sequence shown here is derived from an EMBL/GenBank/DDBJ whole genome shotgun (WGS) entry which is preliminary data.</text>
</comment>
<name>A0ABX1PGT1_9RHOO</name>
<dbReference type="RefSeq" id="WP_169117065.1">
    <property type="nucleotide sequence ID" value="NZ_WTVG02000039.1"/>
</dbReference>
<keyword evidence="1" id="KW-1133">Transmembrane helix</keyword>
<protein>
    <submittedName>
        <fullName evidence="2">Uncharacterized protein</fullName>
    </submittedName>
</protein>